<keyword evidence="1" id="KW-0378">Hydrolase</keyword>
<dbReference type="Proteomes" id="UP000050416">
    <property type="component" value="Unassembled WGS sequence"/>
</dbReference>
<accession>A0A0P7Z7G2</accession>
<evidence type="ECO:0000313" key="2">
    <source>
        <dbReference type="Proteomes" id="UP000050416"/>
    </source>
</evidence>
<gene>
    <name evidence="1" type="ORF">HLUCCX14_00170</name>
</gene>
<proteinExistence type="predicted"/>
<dbReference type="PATRIC" id="fig|1305731.5.peg.1407"/>
<dbReference type="OrthoDB" id="264572at2"/>
<dbReference type="AlphaFoldDB" id="A0A0P7Z7G2"/>
<dbReference type="EMBL" id="LJZQ01000001">
    <property type="protein sequence ID" value="KPQ30515.1"/>
    <property type="molecule type" value="Genomic_DNA"/>
</dbReference>
<dbReference type="GO" id="GO:0016787">
    <property type="term" value="F:hydrolase activity"/>
    <property type="evidence" value="ECO:0007669"/>
    <property type="project" value="UniProtKB-KW"/>
</dbReference>
<reference evidence="1 2" key="1">
    <citation type="submission" date="2015-09" db="EMBL/GenBank/DDBJ databases">
        <title>Identification and resolution of microdiversity through metagenomic sequencing of parallel consortia.</title>
        <authorList>
            <person name="Nelson W.C."/>
            <person name="Romine M.F."/>
            <person name="Lindemann S.R."/>
        </authorList>
    </citation>
    <scope>NUCLEOTIDE SEQUENCE [LARGE SCALE GENOMIC DNA]</scope>
    <source>
        <strain evidence="1">HL-55</strain>
    </source>
</reference>
<dbReference type="InterPro" id="IPR029058">
    <property type="entry name" value="AB_hydrolase_fold"/>
</dbReference>
<dbReference type="SUPFAM" id="SSF53474">
    <property type="entry name" value="alpha/beta-Hydrolases"/>
    <property type="match status" value="1"/>
</dbReference>
<dbReference type="Pfam" id="PF05728">
    <property type="entry name" value="UPF0227"/>
    <property type="match status" value="1"/>
</dbReference>
<sequence length="179" mass="19544">MTEPDVFVFLSHGLESGPRSTKIQALKAVAKSFEGVHAQAIDHRSTKDPDQRLQQMRDAMSAAGADPARTILAGSSMGGWVCARTSDETPVQGCFLLAPALALPKYPESRPCIRARFTQIIHGWQDDVVPPMPVIELAQAQNLPILLLPDNHRLEHSVARVADEFRAFLITTGLNPINS</sequence>
<dbReference type="STRING" id="1305731.GCA_000934705_02728"/>
<protein>
    <submittedName>
        <fullName evidence="1">Putative hydrolase of the alpha/beta superfamily</fullName>
    </submittedName>
</protein>
<comment type="caution">
    <text evidence="1">The sequence shown here is derived from an EMBL/GenBank/DDBJ whole genome shotgun (WGS) entry which is preliminary data.</text>
</comment>
<evidence type="ECO:0000313" key="1">
    <source>
        <dbReference type="EMBL" id="KPQ30515.1"/>
    </source>
</evidence>
<dbReference type="Gene3D" id="3.40.50.1820">
    <property type="entry name" value="alpha/beta hydrolase"/>
    <property type="match status" value="1"/>
</dbReference>
<name>A0A0P7Z7G2_9GAMM</name>
<dbReference type="InterPro" id="IPR008886">
    <property type="entry name" value="UPF0227/Esterase_YqiA"/>
</dbReference>
<organism evidence="1 2">
    <name type="scientific">Marinobacter excellens HL-55</name>
    <dbReference type="NCBI Taxonomy" id="1305731"/>
    <lineage>
        <taxon>Bacteria</taxon>
        <taxon>Pseudomonadati</taxon>
        <taxon>Pseudomonadota</taxon>
        <taxon>Gammaproteobacteria</taxon>
        <taxon>Pseudomonadales</taxon>
        <taxon>Marinobacteraceae</taxon>
        <taxon>Marinobacter</taxon>
    </lineage>
</organism>